<protein>
    <submittedName>
        <fullName evidence="2">Uncharacterized protein</fullName>
    </submittedName>
</protein>
<organism evidence="2 3">
    <name type="scientific">Ruminococcus bromii</name>
    <dbReference type="NCBI Taxonomy" id="40518"/>
    <lineage>
        <taxon>Bacteria</taxon>
        <taxon>Bacillati</taxon>
        <taxon>Bacillota</taxon>
        <taxon>Clostridia</taxon>
        <taxon>Eubacteriales</taxon>
        <taxon>Oscillospiraceae</taxon>
        <taxon>Ruminococcus</taxon>
    </lineage>
</organism>
<dbReference type="Proteomes" id="UP000233425">
    <property type="component" value="Unassembled WGS sequence"/>
</dbReference>
<name>A0A2N0UMT6_9FIRM</name>
<feature type="transmembrane region" description="Helical" evidence="1">
    <location>
        <begin position="12"/>
        <end position="33"/>
    </location>
</feature>
<feature type="transmembrane region" description="Helical" evidence="1">
    <location>
        <begin position="63"/>
        <end position="83"/>
    </location>
</feature>
<dbReference type="EMBL" id="NNSR01000063">
    <property type="protein sequence ID" value="PKD28302.1"/>
    <property type="molecule type" value="Genomic_DNA"/>
</dbReference>
<proteinExistence type="predicted"/>
<keyword evidence="1" id="KW-0812">Transmembrane</keyword>
<keyword evidence="1" id="KW-0472">Membrane</keyword>
<dbReference type="AlphaFoldDB" id="A0A2N0UMT6"/>
<evidence type="ECO:0000256" key="1">
    <source>
        <dbReference type="SAM" id="Phobius"/>
    </source>
</evidence>
<evidence type="ECO:0000313" key="2">
    <source>
        <dbReference type="EMBL" id="PKD28302.1"/>
    </source>
</evidence>
<feature type="transmembrane region" description="Helical" evidence="1">
    <location>
        <begin position="95"/>
        <end position="116"/>
    </location>
</feature>
<gene>
    <name evidence="2" type="ORF">RBATCC27255_01360</name>
</gene>
<dbReference type="RefSeq" id="WP_101029336.1">
    <property type="nucleotide sequence ID" value="NZ_CABMMZ010000063.1"/>
</dbReference>
<keyword evidence="1" id="KW-1133">Transmembrane helix</keyword>
<sequence length="163" mass="18574">MLKMPENKTRKKLRITLCVLYLVEIVLCALPYFQYIDEKNVLHSYSVFDIMSVWGLSGSNDAVFKYSLFMPIFFIIPIAGFFFCALDKERNMKNIVSIICCLLGVLSILSMVSYTISLASVIALLLYILICFLTTLSIFARFTDKDATKAPVKQKNTDPNREV</sequence>
<comment type="caution">
    <text evidence="2">The sequence shown here is derived from an EMBL/GenBank/DDBJ whole genome shotgun (WGS) entry which is preliminary data.</text>
</comment>
<feature type="transmembrane region" description="Helical" evidence="1">
    <location>
        <begin position="122"/>
        <end position="140"/>
    </location>
</feature>
<keyword evidence="3" id="KW-1185">Reference proteome</keyword>
<accession>A0A2N0UMT6</accession>
<evidence type="ECO:0000313" key="3">
    <source>
        <dbReference type="Proteomes" id="UP000233425"/>
    </source>
</evidence>
<reference evidence="2" key="1">
    <citation type="journal article" date="2018" name="Environ. Microbiol.">
        <title>Sporulation capability and amylosome conservation among diverse human colonic and rumen isolates of the keystone starch-degrader Ruminococcus bromii.</title>
        <authorList>
            <person name="Mukhopadhya I."/>
            <person name="Morais S."/>
            <person name="Laverde-Gomez J."/>
            <person name="Sheridan P.O."/>
            <person name="Walker A.W."/>
            <person name="Kelly W."/>
            <person name="Klieve A.V."/>
            <person name="Ouwerkerk D."/>
            <person name="Duncan S.H."/>
            <person name="Louis P."/>
            <person name="Koropatkin N."/>
            <person name="Cockburn D."/>
            <person name="Kibler R."/>
            <person name="Cooper P.J."/>
            <person name="Sandoval C."/>
            <person name="Crost E."/>
            <person name="Juge N."/>
            <person name="Bayer E.A."/>
            <person name="Flint H.J."/>
        </authorList>
    </citation>
    <scope>NUCLEOTIDE SEQUENCE [LARGE SCALE GENOMIC DNA]</scope>
    <source>
        <strain evidence="2">ATCC 27255</strain>
    </source>
</reference>